<dbReference type="SMART" id="SM00471">
    <property type="entry name" value="HDc"/>
    <property type="match status" value="1"/>
</dbReference>
<dbReference type="Gene3D" id="1.20.58.1910">
    <property type="match status" value="1"/>
</dbReference>
<keyword evidence="3" id="KW-1185">Reference proteome</keyword>
<reference evidence="2 3" key="1">
    <citation type="submission" date="2019-07" db="EMBL/GenBank/DDBJ databases">
        <title>Genomic Encyclopedia of Archaeal and Bacterial Type Strains, Phase II (KMG-II): from individual species to whole genera.</title>
        <authorList>
            <person name="Goeker M."/>
        </authorList>
    </citation>
    <scope>NUCLEOTIDE SEQUENCE [LARGE SCALE GENOMIC DNA]</scope>
    <source>
        <strain evidence="2 3">ATCC BAA-1854</strain>
    </source>
</reference>
<evidence type="ECO:0000313" key="3">
    <source>
        <dbReference type="Proteomes" id="UP000317010"/>
    </source>
</evidence>
<proteinExistence type="predicted"/>
<dbReference type="PANTHER" id="PTHR33594">
    <property type="entry name" value="SUPERFAMILY HYDROLASE, PUTATIVE (AFU_ORTHOLOGUE AFUA_1G03035)-RELATED"/>
    <property type="match status" value="1"/>
</dbReference>
<dbReference type="Proteomes" id="UP000317010">
    <property type="component" value="Unassembled WGS sequence"/>
</dbReference>
<name>A0A562U2R3_9SPHI</name>
<dbReference type="PROSITE" id="PS51831">
    <property type="entry name" value="HD"/>
    <property type="match status" value="1"/>
</dbReference>
<dbReference type="Gene3D" id="1.10.472.50">
    <property type="entry name" value="HD-domain/PDEase-like"/>
    <property type="match status" value="1"/>
</dbReference>
<evidence type="ECO:0000313" key="2">
    <source>
        <dbReference type="EMBL" id="TWI99400.1"/>
    </source>
</evidence>
<gene>
    <name evidence="2" type="ORF">JN11_02717</name>
</gene>
<dbReference type="EMBL" id="VLLI01000007">
    <property type="protein sequence ID" value="TWI99400.1"/>
    <property type="molecule type" value="Genomic_DNA"/>
</dbReference>
<dbReference type="InterPro" id="IPR006674">
    <property type="entry name" value="HD_domain"/>
</dbReference>
<sequence length="219" mass="24941">MDKNELIGKTADFVRNTLKDAEGGHDWWHIYRVWNNANLIAKTEQADMLVVELAALLHDIADSKFHGGDEEIGPQTASTFLKSINVDDITIHHVQQIIRYLSFKSSFDEVIFTSKELQIVQDADRLDAIGAIGIARAFSYGGFKGREFYDPAIKPNLSMTKAEYKNTTAPTINHFYEKLLQLKDKMNTTTGKKLAKQRHSFMESYLEQFYAEWEASVSV</sequence>
<dbReference type="RefSeq" id="WP_144913286.1">
    <property type="nucleotide sequence ID" value="NZ_VLLI01000007.1"/>
</dbReference>
<accession>A0A562U2R3</accession>
<dbReference type="InterPro" id="IPR003607">
    <property type="entry name" value="HD/PDEase_dom"/>
</dbReference>
<dbReference type="AlphaFoldDB" id="A0A562U2R3"/>
<dbReference type="Pfam" id="PF01966">
    <property type="entry name" value="HD"/>
    <property type="match status" value="1"/>
</dbReference>
<organism evidence="2 3">
    <name type="scientific">Mucilaginibacter frigoritolerans</name>
    <dbReference type="NCBI Taxonomy" id="652788"/>
    <lineage>
        <taxon>Bacteria</taxon>
        <taxon>Pseudomonadati</taxon>
        <taxon>Bacteroidota</taxon>
        <taxon>Sphingobacteriia</taxon>
        <taxon>Sphingobacteriales</taxon>
        <taxon>Sphingobacteriaceae</taxon>
        <taxon>Mucilaginibacter</taxon>
    </lineage>
</organism>
<dbReference type="OrthoDB" id="9797344at2"/>
<comment type="caution">
    <text evidence="2">The sequence shown here is derived from an EMBL/GenBank/DDBJ whole genome shotgun (WGS) entry which is preliminary data.</text>
</comment>
<dbReference type="CDD" id="cd00077">
    <property type="entry name" value="HDc"/>
    <property type="match status" value="1"/>
</dbReference>
<evidence type="ECO:0000259" key="1">
    <source>
        <dbReference type="PROSITE" id="PS51831"/>
    </source>
</evidence>
<protein>
    <recommendedName>
        <fullName evidence="1">HD domain-containing protein</fullName>
    </recommendedName>
</protein>
<dbReference type="SUPFAM" id="SSF109604">
    <property type="entry name" value="HD-domain/PDEase-like"/>
    <property type="match status" value="1"/>
</dbReference>
<dbReference type="PANTHER" id="PTHR33594:SF1">
    <property type="entry name" value="HD_PDEASE DOMAIN-CONTAINING PROTEIN"/>
    <property type="match status" value="1"/>
</dbReference>
<feature type="domain" description="HD" evidence="1">
    <location>
        <begin position="26"/>
        <end position="129"/>
    </location>
</feature>